<evidence type="ECO:0000256" key="1">
    <source>
        <dbReference type="ARBA" id="ARBA00004970"/>
    </source>
</evidence>
<evidence type="ECO:0000259" key="9">
    <source>
        <dbReference type="Pfam" id="PF02811"/>
    </source>
</evidence>
<dbReference type="GO" id="GO:0000105">
    <property type="term" value="P:L-histidine biosynthetic process"/>
    <property type="evidence" value="ECO:0007669"/>
    <property type="project" value="UniProtKB-UniRule"/>
</dbReference>
<reference evidence="10 11" key="1">
    <citation type="submission" date="2016-11" db="EMBL/GenBank/DDBJ databases">
        <authorList>
            <person name="Jaros S."/>
            <person name="Januszkiewicz K."/>
            <person name="Wedrychowicz H."/>
        </authorList>
    </citation>
    <scope>NUCLEOTIDE SEQUENCE [LARGE SCALE GENOMIC DNA]</scope>
    <source>
        <strain evidence="10 11">DSM 44666</strain>
    </source>
</reference>
<evidence type="ECO:0000256" key="4">
    <source>
        <dbReference type="ARBA" id="ARBA00022605"/>
    </source>
</evidence>
<comment type="pathway">
    <text evidence="1 8">Amino-acid biosynthesis; L-histidine biosynthesis; L-histidine from 5-phospho-alpha-D-ribose 1-diphosphate: step 8/9.</text>
</comment>
<evidence type="ECO:0000256" key="6">
    <source>
        <dbReference type="ARBA" id="ARBA00023102"/>
    </source>
</evidence>
<evidence type="ECO:0000256" key="7">
    <source>
        <dbReference type="ARBA" id="ARBA00049158"/>
    </source>
</evidence>
<keyword evidence="11" id="KW-1185">Reference proteome</keyword>
<name>A0A1M5AF83_9BACL</name>
<gene>
    <name evidence="10" type="ORF">SAMN05444392_11380</name>
</gene>
<dbReference type="NCBIfam" id="TIGR01856">
    <property type="entry name" value="hisJ_fam"/>
    <property type="match status" value="1"/>
</dbReference>
<dbReference type="GO" id="GO:0004401">
    <property type="term" value="F:histidinol-phosphatase activity"/>
    <property type="evidence" value="ECO:0007669"/>
    <property type="project" value="UniProtKB-UniRule"/>
</dbReference>
<dbReference type="InterPro" id="IPR004013">
    <property type="entry name" value="PHP_dom"/>
</dbReference>
<dbReference type="STRING" id="112248.SAMN05444392_11380"/>
<evidence type="ECO:0000256" key="8">
    <source>
        <dbReference type="RuleBase" id="RU366003"/>
    </source>
</evidence>
<dbReference type="EC" id="3.1.3.15" evidence="3 8"/>
<accession>A0A1M5AF83</accession>
<proteinExistence type="inferred from homology"/>
<evidence type="ECO:0000256" key="2">
    <source>
        <dbReference type="ARBA" id="ARBA00009152"/>
    </source>
</evidence>
<dbReference type="CDD" id="cd12110">
    <property type="entry name" value="PHP_HisPPase_Hisj_like"/>
    <property type="match status" value="1"/>
</dbReference>
<protein>
    <recommendedName>
        <fullName evidence="3 8">Histidinol-phosphatase</fullName>
        <shortName evidence="8">HolPase</shortName>
        <ecNumber evidence="3 8">3.1.3.15</ecNumber>
    </recommendedName>
</protein>
<keyword evidence="5 8" id="KW-0378">Hydrolase</keyword>
<evidence type="ECO:0000313" key="11">
    <source>
        <dbReference type="Proteomes" id="UP000184476"/>
    </source>
</evidence>
<dbReference type="EMBL" id="FQVL01000013">
    <property type="protein sequence ID" value="SHF28960.1"/>
    <property type="molecule type" value="Genomic_DNA"/>
</dbReference>
<organism evidence="10 11">
    <name type="scientific">Seinonella peptonophila</name>
    <dbReference type="NCBI Taxonomy" id="112248"/>
    <lineage>
        <taxon>Bacteria</taxon>
        <taxon>Bacillati</taxon>
        <taxon>Bacillota</taxon>
        <taxon>Bacilli</taxon>
        <taxon>Bacillales</taxon>
        <taxon>Thermoactinomycetaceae</taxon>
        <taxon>Seinonella</taxon>
    </lineage>
</organism>
<dbReference type="UniPathway" id="UPA00031">
    <property type="reaction ID" value="UER00013"/>
</dbReference>
<comment type="catalytic activity">
    <reaction evidence="7 8">
        <text>L-histidinol phosphate + H2O = L-histidinol + phosphate</text>
        <dbReference type="Rhea" id="RHEA:14465"/>
        <dbReference type="ChEBI" id="CHEBI:15377"/>
        <dbReference type="ChEBI" id="CHEBI:43474"/>
        <dbReference type="ChEBI" id="CHEBI:57699"/>
        <dbReference type="ChEBI" id="CHEBI:57980"/>
        <dbReference type="EC" id="3.1.3.15"/>
    </reaction>
</comment>
<dbReference type="SUPFAM" id="SSF89550">
    <property type="entry name" value="PHP domain-like"/>
    <property type="match status" value="1"/>
</dbReference>
<dbReference type="GO" id="GO:0005737">
    <property type="term" value="C:cytoplasm"/>
    <property type="evidence" value="ECO:0007669"/>
    <property type="project" value="TreeGrafter"/>
</dbReference>
<keyword evidence="4 8" id="KW-0028">Amino-acid biosynthesis</keyword>
<sequence length="213" mass="24816">MAKSEFPDYVNEVIKLKEKYKSDIHVLLGIEADFFPQYVELYKRQLEQYPFDYVIGSVHISNGASIFNKDRWKDLSEQEQTKEKEIYYKLIQESAKSGLFDVLGHIDAMKGVYPTFSQINTEVVDQTLKIIASHDGTIEVNTSGKTKECGGWYPSSEILERACFYNVKVTFGSDAHIPERVGDEWEEVTNYLKEIGYREWAIFEKRVRRMIKL</sequence>
<evidence type="ECO:0000313" key="10">
    <source>
        <dbReference type="EMBL" id="SHF28960.1"/>
    </source>
</evidence>
<dbReference type="InterPro" id="IPR016195">
    <property type="entry name" value="Pol/histidinol_Pase-like"/>
</dbReference>
<dbReference type="Pfam" id="PF02811">
    <property type="entry name" value="PHP"/>
    <property type="match status" value="1"/>
</dbReference>
<dbReference type="InterPro" id="IPR010140">
    <property type="entry name" value="Histidinol_P_phosphatase_HisJ"/>
</dbReference>
<dbReference type="PANTHER" id="PTHR21039">
    <property type="entry name" value="HISTIDINOL PHOSPHATASE-RELATED"/>
    <property type="match status" value="1"/>
</dbReference>
<evidence type="ECO:0000256" key="5">
    <source>
        <dbReference type="ARBA" id="ARBA00022801"/>
    </source>
</evidence>
<dbReference type="PANTHER" id="PTHR21039:SF0">
    <property type="entry name" value="HISTIDINOL-PHOSPHATASE"/>
    <property type="match status" value="1"/>
</dbReference>
<dbReference type="AlphaFoldDB" id="A0A1M5AF83"/>
<evidence type="ECO:0000256" key="3">
    <source>
        <dbReference type="ARBA" id="ARBA00013085"/>
    </source>
</evidence>
<dbReference type="Proteomes" id="UP000184476">
    <property type="component" value="Unassembled WGS sequence"/>
</dbReference>
<dbReference type="Gene3D" id="3.20.20.140">
    <property type="entry name" value="Metal-dependent hydrolases"/>
    <property type="match status" value="1"/>
</dbReference>
<comment type="similarity">
    <text evidence="2 8">Belongs to the PHP hydrolase family. HisK subfamily.</text>
</comment>
<keyword evidence="6 8" id="KW-0368">Histidine biosynthesis</keyword>
<feature type="domain" description="PHP" evidence="9">
    <location>
        <begin position="5"/>
        <end position="143"/>
    </location>
</feature>